<keyword evidence="2" id="KW-0649">Protein kinase inhibitor</keyword>
<reference evidence="4" key="1">
    <citation type="submission" date="2021-02" db="EMBL/GenBank/DDBJ databases">
        <authorList>
            <person name="Steward A R."/>
        </authorList>
    </citation>
    <scope>NUCLEOTIDE SEQUENCE</scope>
</reference>
<keyword evidence="5" id="KW-1185">Reference proteome</keyword>
<name>A0A821M7Z4_9NEOP</name>
<evidence type="ECO:0000256" key="2">
    <source>
        <dbReference type="ARBA" id="ARBA00023013"/>
    </source>
</evidence>
<proteinExistence type="inferred from homology"/>
<organism evidence="4 5">
    <name type="scientific">Pieris macdunnoughi</name>
    <dbReference type="NCBI Taxonomy" id="345717"/>
    <lineage>
        <taxon>Eukaryota</taxon>
        <taxon>Metazoa</taxon>
        <taxon>Ecdysozoa</taxon>
        <taxon>Arthropoda</taxon>
        <taxon>Hexapoda</taxon>
        <taxon>Insecta</taxon>
        <taxon>Pterygota</taxon>
        <taxon>Neoptera</taxon>
        <taxon>Endopterygota</taxon>
        <taxon>Lepidoptera</taxon>
        <taxon>Glossata</taxon>
        <taxon>Ditrysia</taxon>
        <taxon>Papilionoidea</taxon>
        <taxon>Pieridae</taxon>
        <taxon>Pierinae</taxon>
        <taxon>Pieris</taxon>
    </lineage>
</organism>
<sequence>MPRLSADNPVRRRLFAPDNLTEEAKIDNFANLLQESIITDRTEKSKKWNFDFENEVPLDGDYEWYPCNETSKWIGVTKVGDANEQDSFLPMKVENEITPRVKETKVSQMRQSLKRRLSIVPEKGIRRKICFE</sequence>
<accession>A0A821M7Z4</accession>
<comment type="caution">
    <text evidence="4">The sequence shown here is derived from an EMBL/GenBank/DDBJ whole genome shotgun (WGS) entry which is preliminary data.</text>
</comment>
<dbReference type="EMBL" id="CAJOBZ010000002">
    <property type="protein sequence ID" value="CAF4762248.1"/>
    <property type="molecule type" value="Genomic_DNA"/>
</dbReference>
<dbReference type="InterPro" id="IPR003175">
    <property type="entry name" value="CDI_dom"/>
</dbReference>
<comment type="similarity">
    <text evidence="1">Belongs to the CDI family.</text>
</comment>
<dbReference type="Proteomes" id="UP000663880">
    <property type="component" value="Unassembled WGS sequence"/>
</dbReference>
<dbReference type="Gene3D" id="4.10.365.10">
    <property type="entry name" value="p27"/>
    <property type="match status" value="1"/>
</dbReference>
<protein>
    <recommendedName>
        <fullName evidence="3">Cyclin-dependent kinase inhibitor domain-containing protein</fullName>
    </recommendedName>
</protein>
<dbReference type="AlphaFoldDB" id="A0A821M7Z4"/>
<dbReference type="InterPro" id="IPR044898">
    <property type="entry name" value="CDI_dom_sf"/>
</dbReference>
<evidence type="ECO:0000259" key="3">
    <source>
        <dbReference type="Pfam" id="PF02234"/>
    </source>
</evidence>
<gene>
    <name evidence="4" type="ORF">PMACD_LOCUS1372</name>
</gene>
<dbReference type="GO" id="GO:0005634">
    <property type="term" value="C:nucleus"/>
    <property type="evidence" value="ECO:0007669"/>
    <property type="project" value="InterPro"/>
</dbReference>
<evidence type="ECO:0000313" key="5">
    <source>
        <dbReference type="Proteomes" id="UP000663880"/>
    </source>
</evidence>
<dbReference type="Pfam" id="PF02234">
    <property type="entry name" value="CDI"/>
    <property type="match status" value="1"/>
</dbReference>
<dbReference type="GO" id="GO:0004861">
    <property type="term" value="F:cyclin-dependent protein serine/threonine kinase inhibitor activity"/>
    <property type="evidence" value="ECO:0007669"/>
    <property type="project" value="InterPro"/>
</dbReference>
<dbReference type="OrthoDB" id="9940972at2759"/>
<evidence type="ECO:0000256" key="1">
    <source>
        <dbReference type="ARBA" id="ARBA00006726"/>
    </source>
</evidence>
<evidence type="ECO:0000313" key="4">
    <source>
        <dbReference type="EMBL" id="CAF4762248.1"/>
    </source>
</evidence>
<feature type="domain" description="Cyclin-dependent kinase inhibitor" evidence="3">
    <location>
        <begin position="33"/>
        <end position="64"/>
    </location>
</feature>
<dbReference type="GO" id="GO:0051726">
    <property type="term" value="P:regulation of cell cycle"/>
    <property type="evidence" value="ECO:0007669"/>
    <property type="project" value="InterPro"/>
</dbReference>